<sequence>MEIKNCTIKDIDEIFRLYKMASDYQKTKKKVVVWPNFKRELVETEINENRQWKMIIDGEIACLWAITFEDEQIWEEKNKDSAIYIHRITTNSNFRGNRFVAKIVEWAKEYAKLMGKQFVRLDTLGNNVRLIEHYKNAGFEFLGMFNLKNTDNLPEHYHNVPACLFEIDLNK</sequence>
<evidence type="ECO:0000313" key="2">
    <source>
        <dbReference type="EMBL" id="MEF3833749.1"/>
    </source>
</evidence>
<dbReference type="Proteomes" id="UP001337305">
    <property type="component" value="Unassembled WGS sequence"/>
</dbReference>
<comment type="caution">
    <text evidence="2">The sequence shown here is derived from an EMBL/GenBank/DDBJ whole genome shotgun (WGS) entry which is preliminary data.</text>
</comment>
<dbReference type="EMBL" id="JAODOP010000004">
    <property type="protein sequence ID" value="MEF3833749.1"/>
    <property type="molecule type" value="Genomic_DNA"/>
</dbReference>
<dbReference type="Pfam" id="PF00583">
    <property type="entry name" value="Acetyltransf_1"/>
    <property type="match status" value="1"/>
</dbReference>
<evidence type="ECO:0000313" key="3">
    <source>
        <dbReference type="Proteomes" id="UP001337305"/>
    </source>
</evidence>
<dbReference type="InterPro" id="IPR000182">
    <property type="entry name" value="GNAT_dom"/>
</dbReference>
<dbReference type="InterPro" id="IPR016181">
    <property type="entry name" value="Acyl_CoA_acyltransferase"/>
</dbReference>
<dbReference type="PROSITE" id="PS51186">
    <property type="entry name" value="GNAT"/>
    <property type="match status" value="1"/>
</dbReference>
<dbReference type="SUPFAM" id="SSF55729">
    <property type="entry name" value="Acyl-CoA N-acyltransferases (Nat)"/>
    <property type="match status" value="1"/>
</dbReference>
<organism evidence="2 3">
    <name type="scientific">Flavivirga spongiicola</name>
    <dbReference type="NCBI Taxonomy" id="421621"/>
    <lineage>
        <taxon>Bacteria</taxon>
        <taxon>Pseudomonadati</taxon>
        <taxon>Bacteroidota</taxon>
        <taxon>Flavobacteriia</taxon>
        <taxon>Flavobacteriales</taxon>
        <taxon>Flavobacteriaceae</taxon>
        <taxon>Flavivirga</taxon>
    </lineage>
</organism>
<keyword evidence="3" id="KW-1185">Reference proteome</keyword>
<name>A0ABU7XSQ7_9FLAO</name>
<feature type="domain" description="N-acetyltransferase" evidence="1">
    <location>
        <begin position="1"/>
        <end position="170"/>
    </location>
</feature>
<gene>
    <name evidence="2" type="ORF">N1F79_11450</name>
</gene>
<dbReference type="CDD" id="cd04301">
    <property type="entry name" value="NAT_SF"/>
    <property type="match status" value="1"/>
</dbReference>
<evidence type="ECO:0000259" key="1">
    <source>
        <dbReference type="PROSITE" id="PS51186"/>
    </source>
</evidence>
<accession>A0ABU7XSQ7</accession>
<dbReference type="RefSeq" id="WP_303306089.1">
    <property type="nucleotide sequence ID" value="NZ_JAODOP010000004.1"/>
</dbReference>
<reference evidence="2 3" key="1">
    <citation type="submission" date="2022-09" db="EMBL/GenBank/DDBJ databases">
        <title>Genome sequencing of Flavivirga sp. MEBiC05379.</title>
        <authorList>
            <person name="Oh H.-M."/>
            <person name="Kwon K.K."/>
            <person name="Park M.J."/>
            <person name="Yang S.-H."/>
        </authorList>
    </citation>
    <scope>NUCLEOTIDE SEQUENCE [LARGE SCALE GENOMIC DNA]</scope>
    <source>
        <strain evidence="2 3">MEBiC05379</strain>
    </source>
</reference>
<dbReference type="Gene3D" id="3.40.630.30">
    <property type="match status" value="1"/>
</dbReference>
<proteinExistence type="predicted"/>
<protein>
    <submittedName>
        <fullName evidence="2">GNAT family N-acetyltransferase</fullName>
    </submittedName>
</protein>